<keyword evidence="2" id="KW-0732">Signal</keyword>
<accession>A0A135TVY6</accession>
<feature type="transmembrane region" description="Helical" evidence="1">
    <location>
        <begin position="600"/>
        <end position="619"/>
    </location>
</feature>
<evidence type="ECO:0000256" key="2">
    <source>
        <dbReference type="SAM" id="SignalP"/>
    </source>
</evidence>
<dbReference type="OrthoDB" id="536881at2759"/>
<evidence type="ECO:0000313" key="4">
    <source>
        <dbReference type="Proteomes" id="UP000070054"/>
    </source>
</evidence>
<feature type="transmembrane region" description="Helical" evidence="1">
    <location>
        <begin position="631"/>
        <end position="652"/>
    </location>
</feature>
<name>A0A135TVY6_9PEZI</name>
<keyword evidence="1" id="KW-0472">Membrane</keyword>
<feature type="signal peptide" evidence="2">
    <location>
        <begin position="1"/>
        <end position="24"/>
    </location>
</feature>
<keyword evidence="4" id="KW-1185">Reference proteome</keyword>
<gene>
    <name evidence="3" type="ORF">CNYM01_12539</name>
</gene>
<dbReference type="InterPro" id="IPR053018">
    <property type="entry name" value="Elsinochrome_Biosynth-Asso"/>
</dbReference>
<evidence type="ECO:0000313" key="3">
    <source>
        <dbReference type="EMBL" id="KXH52202.1"/>
    </source>
</evidence>
<feature type="chain" id="PRO_5007804381" evidence="2">
    <location>
        <begin position="25"/>
        <end position="829"/>
    </location>
</feature>
<feature type="transmembrane region" description="Helical" evidence="1">
    <location>
        <begin position="510"/>
        <end position="531"/>
    </location>
</feature>
<evidence type="ECO:0000256" key="1">
    <source>
        <dbReference type="SAM" id="Phobius"/>
    </source>
</evidence>
<feature type="transmembrane region" description="Helical" evidence="1">
    <location>
        <begin position="808"/>
        <end position="827"/>
    </location>
</feature>
<dbReference type="AlphaFoldDB" id="A0A135TVY6"/>
<dbReference type="PANTHER" id="PTHR37577">
    <property type="entry name" value="INTEGRAL MEMBRANE PROTEIN"/>
    <property type="match status" value="1"/>
</dbReference>
<reference evidence="3 4" key="1">
    <citation type="submission" date="2014-02" db="EMBL/GenBank/DDBJ databases">
        <title>The genome sequence of Colletotrichum nymphaeae SA-01.</title>
        <authorList>
            <person name="Baroncelli R."/>
            <person name="Thon M.R."/>
        </authorList>
    </citation>
    <scope>NUCLEOTIDE SEQUENCE [LARGE SCALE GENOMIC DNA]</scope>
    <source>
        <strain evidence="3 4">SA-01</strain>
    </source>
</reference>
<dbReference type="EMBL" id="JEMN01001009">
    <property type="protein sequence ID" value="KXH52202.1"/>
    <property type="molecule type" value="Genomic_DNA"/>
</dbReference>
<proteinExistence type="predicted"/>
<protein>
    <submittedName>
        <fullName evidence="3">Uncharacterized protein</fullName>
    </submittedName>
</protein>
<organism evidence="3 4">
    <name type="scientific">Colletotrichum nymphaeae SA-01</name>
    <dbReference type="NCBI Taxonomy" id="1460502"/>
    <lineage>
        <taxon>Eukaryota</taxon>
        <taxon>Fungi</taxon>
        <taxon>Dikarya</taxon>
        <taxon>Ascomycota</taxon>
        <taxon>Pezizomycotina</taxon>
        <taxon>Sordariomycetes</taxon>
        <taxon>Hypocreomycetidae</taxon>
        <taxon>Glomerellales</taxon>
        <taxon>Glomerellaceae</taxon>
        <taxon>Colletotrichum</taxon>
        <taxon>Colletotrichum acutatum species complex</taxon>
    </lineage>
</organism>
<dbReference type="PANTHER" id="PTHR37577:SF1">
    <property type="entry name" value="INTEGRAL MEMBRANE PROTEIN"/>
    <property type="match status" value="1"/>
</dbReference>
<dbReference type="Proteomes" id="UP000070054">
    <property type="component" value="Unassembled WGS sequence"/>
</dbReference>
<sequence length="829" mass="92932">MFGSSPWRNGFLLALIAGQHQVIGQECGSVVITSQADADALRNCPEIFGNVTVTTGSSAQEIALEGVKVIHGDLVNDSKCPQVSAQCIGYNQNMTSIASSTITRVNGSMILSYDGWISGLSFPELKSVGENFVLESLESLKYLDVDRLESVGHMRLMYAPKLTNLKLSAFQNVTGITYRDGSIVGRSIELGLGGLESLDAFFKEPQLGVDEVSIYNSGKVKRLQIGAAKIGTVKFAYSTSGKPNNLTLVLGGSGITEQTIGSIQTTYSLNGIERLANLKTLSVGSFSSFGGNYYQHLDLPFDHLGNLTIRNERELMWLSIPPQAAQWESFSLDIGYNANLNLSTEYRVSEKGELVRSWYWPQPNMGESYLRGNLSNLFFDSYFQFRNTLSKEALANRTEDLEIYAEGSFSCEPFEKLQKKRGRQYHVSCSAEDPIDLRSGGLAQAKLPTLGCIMAGLAAAFKKHYHRATELRYVPQVIVRTVYAFADDCIQYFPCHAIVYPNPDISGRGVLTAFVVSAYLVLALIIWAYWYGALPEGLVRRVDRRLFFARKQQLNDKWRRMLVELVLTFSDQQLLTGLAILVAGYVQALGANLSIYHWNTVIYLAWLSSTVHLMSLSGLRDRLGTNKILRFIRLFVMISILGLLLAALVPTITNGWPSSTATFSWFFGPGLPVRCLWNIHIYGVDKDGDYWVSYVSLLGAFVWKLCQFFDGSREWVRFWGRARVECFLEETAKRILQERPRWHTKAIYKTVVSTYVAFVALMELLESFMLTMLLLAFTLAWGTYQLFHSKNQVEEEIRSAEREMGFGQLLPILLLSQPMFVAVQIYLGK</sequence>
<feature type="transmembrane region" description="Helical" evidence="1">
    <location>
        <begin position="691"/>
        <end position="709"/>
    </location>
</feature>
<dbReference type="SUPFAM" id="SSF52058">
    <property type="entry name" value="L domain-like"/>
    <property type="match status" value="1"/>
</dbReference>
<feature type="transmembrane region" description="Helical" evidence="1">
    <location>
        <begin position="561"/>
        <end position="588"/>
    </location>
</feature>
<comment type="caution">
    <text evidence="3">The sequence shown here is derived from an EMBL/GenBank/DDBJ whole genome shotgun (WGS) entry which is preliminary data.</text>
</comment>
<keyword evidence="1" id="KW-1133">Transmembrane helix</keyword>
<keyword evidence="1" id="KW-0812">Transmembrane</keyword>